<dbReference type="GO" id="GO:0006518">
    <property type="term" value="P:peptide metabolic process"/>
    <property type="evidence" value="ECO:0007669"/>
    <property type="project" value="TreeGrafter"/>
</dbReference>
<dbReference type="GO" id="GO:0006508">
    <property type="term" value="P:proteolysis"/>
    <property type="evidence" value="ECO:0007669"/>
    <property type="project" value="UniProtKB-KW"/>
</dbReference>
<evidence type="ECO:0000259" key="7">
    <source>
        <dbReference type="Pfam" id="PF01432"/>
    </source>
</evidence>
<evidence type="ECO:0000313" key="12">
    <source>
        <dbReference type="Proteomes" id="UP001108123"/>
    </source>
</evidence>
<evidence type="ECO:0000313" key="10">
    <source>
        <dbReference type="EMBL" id="MSS42147.1"/>
    </source>
</evidence>
<dbReference type="InterPro" id="IPR004438">
    <property type="entry name" value="Peptidase_M3B"/>
</dbReference>
<organism evidence="10 11">
    <name type="scientific">Anaerosalibacter bizertensis</name>
    <dbReference type="NCBI Taxonomy" id="932217"/>
    <lineage>
        <taxon>Bacteria</taxon>
        <taxon>Bacillati</taxon>
        <taxon>Bacillota</taxon>
        <taxon>Tissierellia</taxon>
        <taxon>Tissierellales</taxon>
        <taxon>Sporanaerobacteraceae</taxon>
        <taxon>Anaerosalibacter</taxon>
    </lineage>
</organism>
<dbReference type="InterPro" id="IPR042088">
    <property type="entry name" value="OligoPept_F_C"/>
</dbReference>
<dbReference type="GO" id="GO:0046872">
    <property type="term" value="F:metal ion binding"/>
    <property type="evidence" value="ECO:0007669"/>
    <property type="project" value="UniProtKB-UniRule"/>
</dbReference>
<evidence type="ECO:0000256" key="6">
    <source>
        <dbReference type="RuleBase" id="RU368091"/>
    </source>
</evidence>
<keyword evidence="1 6" id="KW-0645">Protease</keyword>
<comment type="function">
    <text evidence="6">Has oligopeptidase activity and degrades a variety of small bioactive peptides.</text>
</comment>
<keyword evidence="5 6" id="KW-0482">Metalloprotease</keyword>
<evidence type="ECO:0000256" key="2">
    <source>
        <dbReference type="ARBA" id="ARBA00022723"/>
    </source>
</evidence>
<keyword evidence="2 6" id="KW-0479">Metal-binding</keyword>
<dbReference type="InterPro" id="IPR045090">
    <property type="entry name" value="Pept_M3A_M3B"/>
</dbReference>
<accession>A0A844FBU5</accession>
<keyword evidence="12" id="KW-1185">Reference proteome</keyword>
<evidence type="ECO:0000313" key="9">
    <source>
        <dbReference type="EMBL" id="MCG4565634.1"/>
    </source>
</evidence>
<dbReference type="InterPro" id="IPR013647">
    <property type="entry name" value="OligopepF_N_dom"/>
</dbReference>
<evidence type="ECO:0000256" key="4">
    <source>
        <dbReference type="ARBA" id="ARBA00022833"/>
    </source>
</evidence>
<keyword evidence="4 6" id="KW-0862">Zinc</keyword>
<dbReference type="EMBL" id="JAKNID010000041">
    <property type="protein sequence ID" value="MCG4565634.1"/>
    <property type="molecule type" value="Genomic_DNA"/>
</dbReference>
<evidence type="ECO:0000256" key="5">
    <source>
        <dbReference type="ARBA" id="ARBA00023049"/>
    </source>
</evidence>
<dbReference type="NCBIfam" id="TIGR00181">
    <property type="entry name" value="pepF"/>
    <property type="match status" value="1"/>
</dbReference>
<feature type="domain" description="Oligopeptidase F N-terminal" evidence="8">
    <location>
        <begin position="118"/>
        <end position="187"/>
    </location>
</feature>
<dbReference type="SUPFAM" id="SSF55486">
    <property type="entry name" value="Metalloproteases ('zincins'), catalytic domain"/>
    <property type="match status" value="1"/>
</dbReference>
<dbReference type="PANTHER" id="PTHR11804:SF84">
    <property type="entry name" value="SACCHAROLYSIN"/>
    <property type="match status" value="1"/>
</dbReference>
<comment type="similarity">
    <text evidence="6">Belongs to the peptidase M3B family.</text>
</comment>
<keyword evidence="3 6" id="KW-0378">Hydrolase</keyword>
<dbReference type="EMBL" id="VULR01000001">
    <property type="protein sequence ID" value="MSS42147.1"/>
    <property type="molecule type" value="Genomic_DNA"/>
</dbReference>
<protein>
    <recommendedName>
        <fullName evidence="6">Oligopeptidase F</fullName>
        <ecNumber evidence="6">3.4.24.-</ecNumber>
    </recommendedName>
</protein>
<feature type="domain" description="Peptidase M3A/M3B catalytic" evidence="7">
    <location>
        <begin position="208"/>
        <end position="588"/>
    </location>
</feature>
<gene>
    <name evidence="10" type="primary">pepF</name>
    <name evidence="10" type="ORF">FYJ27_00135</name>
    <name evidence="9" type="ORF">L0P62_09245</name>
</gene>
<dbReference type="Pfam" id="PF01432">
    <property type="entry name" value="Peptidase_M3"/>
    <property type="match status" value="1"/>
</dbReference>
<dbReference type="Proteomes" id="UP000462760">
    <property type="component" value="Unassembled WGS sequence"/>
</dbReference>
<dbReference type="RefSeq" id="WP_154481287.1">
    <property type="nucleotide sequence ID" value="NZ_JAJBNW010000101.1"/>
</dbReference>
<dbReference type="OrthoDB" id="9766487at2"/>
<dbReference type="EC" id="3.4.24.-" evidence="6"/>
<dbReference type="Pfam" id="PF08439">
    <property type="entry name" value="Peptidase_M3_N"/>
    <property type="match status" value="1"/>
</dbReference>
<dbReference type="InterPro" id="IPR001567">
    <property type="entry name" value="Pept_M3A_M3B_dom"/>
</dbReference>
<dbReference type="Gene3D" id="1.10.1370.20">
    <property type="entry name" value="Oligoendopeptidase f, C-terminal domain"/>
    <property type="match status" value="1"/>
</dbReference>
<dbReference type="GO" id="GO:0004222">
    <property type="term" value="F:metalloendopeptidase activity"/>
    <property type="evidence" value="ECO:0007669"/>
    <property type="project" value="UniProtKB-UniRule"/>
</dbReference>
<reference evidence="10 11" key="1">
    <citation type="submission" date="2019-08" db="EMBL/GenBank/DDBJ databases">
        <title>In-depth cultivation of the pig gut microbiome towards novel bacterial diversity and tailored functional studies.</title>
        <authorList>
            <person name="Wylensek D."/>
            <person name="Hitch T.C.A."/>
            <person name="Clavel T."/>
        </authorList>
    </citation>
    <scope>NUCLEOTIDE SEQUENCE [LARGE SCALE GENOMIC DNA]</scope>
    <source>
        <strain evidence="10 11">Med78-601-WT-4W-RMD-3</strain>
    </source>
</reference>
<dbReference type="Gene3D" id="1.10.287.830">
    <property type="entry name" value="putative peptidase helix hairpin domain like"/>
    <property type="match status" value="1"/>
</dbReference>
<comment type="cofactor">
    <cofactor evidence="6">
        <name>Zn(2+)</name>
        <dbReference type="ChEBI" id="CHEBI:29105"/>
    </cofactor>
    <text evidence="6">Binds 1 zinc ion.</text>
</comment>
<sequence length="601" mass="69677">MDNKKNTPIDRENIQEKYKWDLESMYANNEAWEEDFEKVKVLVKEISKYKGKTVESSSKLLEVLKLKDDLYRKISNVLVYARMRLDEDSRKSTYQALTDRATNLYVLVNSETSFIVPEILSLEEDDLEKYMQEEEGLKLYEHYLEDVLRGKNHVLSQKEEALLAEIGEMASTPETVFSMLSDADMKFPSIKDESGNNVEITHGNFIPLMESNDRRVREEAFKAVYNTYEEFKNTFASTLNGCVKKNIFYSKARNYSSSLEAALDENNIPTSVYDNLINSVHNNLDAMYKYMDIRKRALKLDNLHMYDIYTPIVKDVDIKVPYDESQTIIKEGLKPLGKAYIEILDEGFNSRWIDVYENRGKRSGAYSSGTYDSKPFVLLNYHETLDNVFTIAHEMGHSIHSYYSKTAQPYIYGSYSIFLAEVASTTNEALLIDHMLKNVKNDNEKLYLLNHYLEQFRTTVYRQTMFAEFEKNIHEYVENGGALTADYLCEMYKGLNEKYYGPDMVVDEEIAFEWARIPHFYYNFYVFQYATGFSSAVSLSQQILEEGEEAVDRYIGFLKSGNSDYPINVLRKAGVDMTTSEPVDKALGLFSQLVDEMDKLI</sequence>
<evidence type="ECO:0000313" key="11">
    <source>
        <dbReference type="Proteomes" id="UP000462760"/>
    </source>
</evidence>
<dbReference type="PANTHER" id="PTHR11804">
    <property type="entry name" value="PROTEASE M3 THIMET OLIGOPEPTIDASE-RELATED"/>
    <property type="match status" value="1"/>
</dbReference>
<dbReference type="Proteomes" id="UP001108123">
    <property type="component" value="Unassembled WGS sequence"/>
</dbReference>
<proteinExistence type="inferred from homology"/>
<reference evidence="9" key="2">
    <citation type="submission" date="2022-01" db="EMBL/GenBank/DDBJ databases">
        <title>Collection of gut derived symbiotic bacterial strains cultured from healthy donors.</title>
        <authorList>
            <person name="Lin H."/>
            <person name="Kohout C."/>
            <person name="Waligurski E."/>
            <person name="Pamer E.G."/>
        </authorList>
    </citation>
    <scope>NUCLEOTIDE SEQUENCE</scope>
    <source>
        <strain evidence="9">MSK.14.39</strain>
    </source>
</reference>
<dbReference type="Gene3D" id="1.20.140.70">
    <property type="entry name" value="Oligopeptidase f, N-terminal domain"/>
    <property type="match status" value="1"/>
</dbReference>
<name>A0A844FBU5_9FIRM</name>
<evidence type="ECO:0000256" key="3">
    <source>
        <dbReference type="ARBA" id="ARBA00022801"/>
    </source>
</evidence>
<evidence type="ECO:0000259" key="8">
    <source>
        <dbReference type="Pfam" id="PF08439"/>
    </source>
</evidence>
<dbReference type="AlphaFoldDB" id="A0A844FBU5"/>
<evidence type="ECO:0000256" key="1">
    <source>
        <dbReference type="ARBA" id="ARBA00022670"/>
    </source>
</evidence>
<dbReference type="CDD" id="cd09608">
    <property type="entry name" value="M3B_PepF"/>
    <property type="match status" value="1"/>
</dbReference>
<comment type="caution">
    <text evidence="10">The sequence shown here is derived from an EMBL/GenBank/DDBJ whole genome shotgun (WGS) entry which is preliminary data.</text>
</comment>